<keyword evidence="3" id="KW-1185">Reference proteome</keyword>
<keyword evidence="1" id="KW-0472">Membrane</keyword>
<accession>C7RAU0</accession>
<keyword evidence="1" id="KW-1133">Transmembrane helix</keyword>
<feature type="transmembrane region" description="Helical" evidence="1">
    <location>
        <begin position="51"/>
        <end position="80"/>
    </location>
</feature>
<dbReference type="HOGENOM" id="CLU_181345_0_0_6"/>
<reference evidence="2 3" key="1">
    <citation type="journal article" date="2009" name="Stand. Genomic Sci.">
        <title>Complete genome sequence of Kangiella koreensis type strain (SW-125).</title>
        <authorList>
            <person name="Han C."/>
            <person name="Sikorski J."/>
            <person name="Lapidus A."/>
            <person name="Nolan M."/>
            <person name="Glavina Del Rio T."/>
            <person name="Tice H."/>
            <person name="Cheng J.F."/>
            <person name="Lucas S."/>
            <person name="Chen F."/>
            <person name="Copeland A."/>
            <person name="Ivanova N."/>
            <person name="Mavromatis K."/>
            <person name="Ovchinnikova G."/>
            <person name="Pati A."/>
            <person name="Bruce D."/>
            <person name="Goodwin L."/>
            <person name="Pitluck S."/>
            <person name="Chen A."/>
            <person name="Palaniappan K."/>
            <person name="Land M."/>
            <person name="Hauser L."/>
            <person name="Chang Y.J."/>
            <person name="Jeffries C.D."/>
            <person name="Chain P."/>
            <person name="Saunders E."/>
            <person name="Brettin T."/>
            <person name="Goker M."/>
            <person name="Tindall B.J."/>
            <person name="Bristow J."/>
            <person name="Eisen J.A."/>
            <person name="Markowitz V."/>
            <person name="Hugenholtz P."/>
            <person name="Kyrpides N.C."/>
            <person name="Klenk H.P."/>
            <person name="Detter J.C."/>
        </authorList>
    </citation>
    <scope>NUCLEOTIDE SEQUENCE [LARGE SCALE GENOMIC DNA]</scope>
    <source>
        <strain evidence="3">DSM 16069 / KCTC 12182 / SW-125</strain>
    </source>
</reference>
<sequence>MKLQAMTFGVATAIAFALVWTLCFIFVWALPALSMNLFADMMHSSDMNMQWHFGFSSFLIGLVAWSICGGFTAWLIAVFYNKLS</sequence>
<dbReference type="RefSeq" id="WP_012800896.1">
    <property type="nucleotide sequence ID" value="NC_013166.1"/>
</dbReference>
<evidence type="ECO:0000256" key="1">
    <source>
        <dbReference type="SAM" id="Phobius"/>
    </source>
</evidence>
<dbReference type="InterPro" id="IPR044020">
    <property type="entry name" value="DUF5676"/>
</dbReference>
<dbReference type="Pfam" id="PF18926">
    <property type="entry name" value="DUF5676"/>
    <property type="match status" value="1"/>
</dbReference>
<organism evidence="2 3">
    <name type="scientific">Kangiella koreensis (strain DSM 16069 / JCM 12317 / KCTC 12182 / SW-125)</name>
    <dbReference type="NCBI Taxonomy" id="523791"/>
    <lineage>
        <taxon>Bacteria</taxon>
        <taxon>Pseudomonadati</taxon>
        <taxon>Pseudomonadota</taxon>
        <taxon>Gammaproteobacteria</taxon>
        <taxon>Kangiellales</taxon>
        <taxon>Kangiellaceae</taxon>
        <taxon>Kangiella</taxon>
    </lineage>
</organism>
<name>C7RAU0_KANKD</name>
<dbReference type="OrthoDB" id="7605427at2"/>
<dbReference type="InParanoid" id="C7RAU0"/>
<keyword evidence="1" id="KW-0812">Transmembrane</keyword>
<feature type="transmembrane region" description="Helical" evidence="1">
    <location>
        <begin position="7"/>
        <end position="31"/>
    </location>
</feature>
<gene>
    <name evidence="2" type="ordered locus">Kkor_0962</name>
</gene>
<evidence type="ECO:0000313" key="2">
    <source>
        <dbReference type="EMBL" id="ACV26382.1"/>
    </source>
</evidence>
<proteinExistence type="predicted"/>
<dbReference type="KEGG" id="kko:Kkor_0962"/>
<protein>
    <submittedName>
        <fullName evidence="2">Uncharacterized protein</fullName>
    </submittedName>
</protein>
<evidence type="ECO:0000313" key="3">
    <source>
        <dbReference type="Proteomes" id="UP000001231"/>
    </source>
</evidence>
<dbReference type="EMBL" id="CP001707">
    <property type="protein sequence ID" value="ACV26382.1"/>
    <property type="molecule type" value="Genomic_DNA"/>
</dbReference>
<dbReference type="AlphaFoldDB" id="C7RAU0"/>
<dbReference type="Proteomes" id="UP000001231">
    <property type="component" value="Chromosome"/>
</dbReference>